<dbReference type="SUPFAM" id="SSF53098">
    <property type="entry name" value="Ribonuclease H-like"/>
    <property type="match status" value="1"/>
</dbReference>
<feature type="domain" description="Exonuclease" evidence="4">
    <location>
        <begin position="12"/>
        <end position="187"/>
    </location>
</feature>
<evidence type="ECO:0000313" key="5">
    <source>
        <dbReference type="EMBL" id="MBA8825521.1"/>
    </source>
</evidence>
<dbReference type="AlphaFoldDB" id="A0A839E286"/>
<dbReference type="NCBIfam" id="NF005927">
    <property type="entry name" value="PRK07942.1"/>
    <property type="match status" value="1"/>
</dbReference>
<comment type="caution">
    <text evidence="5">The sequence shown here is derived from an EMBL/GenBank/DDBJ whole genome shotgun (WGS) entry which is preliminary data.</text>
</comment>
<evidence type="ECO:0000259" key="4">
    <source>
        <dbReference type="SMART" id="SM00479"/>
    </source>
</evidence>
<keyword evidence="3" id="KW-0269">Exonuclease</keyword>
<proteinExistence type="predicted"/>
<dbReference type="GO" id="GO:0008408">
    <property type="term" value="F:3'-5' exonuclease activity"/>
    <property type="evidence" value="ECO:0007669"/>
    <property type="project" value="TreeGrafter"/>
</dbReference>
<name>A0A839E286_9PSEU</name>
<evidence type="ECO:0000256" key="3">
    <source>
        <dbReference type="ARBA" id="ARBA00022839"/>
    </source>
</evidence>
<dbReference type="PANTHER" id="PTHR30231:SF4">
    <property type="entry name" value="PROTEIN NEN2"/>
    <property type="match status" value="1"/>
</dbReference>
<dbReference type="PANTHER" id="PTHR30231">
    <property type="entry name" value="DNA POLYMERASE III SUBUNIT EPSILON"/>
    <property type="match status" value="1"/>
</dbReference>
<dbReference type="CDD" id="cd06127">
    <property type="entry name" value="DEDDh"/>
    <property type="match status" value="1"/>
</dbReference>
<keyword evidence="1" id="KW-0540">Nuclease</keyword>
<dbReference type="GO" id="GO:0003676">
    <property type="term" value="F:nucleic acid binding"/>
    <property type="evidence" value="ECO:0007669"/>
    <property type="project" value="InterPro"/>
</dbReference>
<evidence type="ECO:0000256" key="1">
    <source>
        <dbReference type="ARBA" id="ARBA00022722"/>
    </source>
</evidence>
<keyword evidence="5" id="KW-0548">Nucleotidyltransferase</keyword>
<dbReference type="RefSeq" id="WP_182544685.1">
    <property type="nucleotide sequence ID" value="NZ_JACGWZ010000003.1"/>
</dbReference>
<dbReference type="Pfam" id="PF00929">
    <property type="entry name" value="RNase_T"/>
    <property type="match status" value="1"/>
</dbReference>
<dbReference type="GO" id="GO:0005829">
    <property type="term" value="C:cytosol"/>
    <property type="evidence" value="ECO:0007669"/>
    <property type="project" value="TreeGrafter"/>
</dbReference>
<protein>
    <submittedName>
        <fullName evidence="5">DNA polymerase-3 subunit epsilon</fullName>
        <ecNumber evidence="5">2.7.7.7</ecNumber>
    </submittedName>
</protein>
<reference evidence="5 6" key="1">
    <citation type="submission" date="2020-07" db="EMBL/GenBank/DDBJ databases">
        <title>Sequencing the genomes of 1000 actinobacteria strains.</title>
        <authorList>
            <person name="Klenk H.-P."/>
        </authorList>
    </citation>
    <scope>NUCLEOTIDE SEQUENCE [LARGE SCALE GENOMIC DNA]</scope>
    <source>
        <strain evidence="5 6">DSM 45975</strain>
    </source>
</reference>
<dbReference type="GO" id="GO:0003887">
    <property type="term" value="F:DNA-directed DNA polymerase activity"/>
    <property type="evidence" value="ECO:0007669"/>
    <property type="project" value="UniProtKB-EC"/>
</dbReference>
<dbReference type="Gene3D" id="3.30.420.10">
    <property type="entry name" value="Ribonuclease H-like superfamily/Ribonuclease H"/>
    <property type="match status" value="1"/>
</dbReference>
<dbReference type="SMART" id="SM00479">
    <property type="entry name" value="EXOIII"/>
    <property type="match status" value="1"/>
</dbReference>
<dbReference type="EC" id="2.7.7.7" evidence="5"/>
<gene>
    <name evidence="5" type="ORF">FHX42_002872</name>
</gene>
<dbReference type="EMBL" id="JACGWZ010000003">
    <property type="protein sequence ID" value="MBA8825521.1"/>
    <property type="molecule type" value="Genomic_DNA"/>
</dbReference>
<organism evidence="5 6">
    <name type="scientific">Halosaccharopolyspora lacisalsi</name>
    <dbReference type="NCBI Taxonomy" id="1000566"/>
    <lineage>
        <taxon>Bacteria</taxon>
        <taxon>Bacillati</taxon>
        <taxon>Actinomycetota</taxon>
        <taxon>Actinomycetes</taxon>
        <taxon>Pseudonocardiales</taxon>
        <taxon>Pseudonocardiaceae</taxon>
        <taxon>Halosaccharopolyspora</taxon>
    </lineage>
</organism>
<keyword evidence="2" id="KW-0378">Hydrolase</keyword>
<dbReference type="Proteomes" id="UP000569329">
    <property type="component" value="Unassembled WGS sequence"/>
</dbReference>
<evidence type="ECO:0000313" key="6">
    <source>
        <dbReference type="Proteomes" id="UP000569329"/>
    </source>
</evidence>
<dbReference type="InterPro" id="IPR013520">
    <property type="entry name" value="Ribonucl_H"/>
</dbReference>
<accession>A0A839E286</accession>
<sequence>MNPSPVTWADGALAAFDVESTGVDTDNDRVVTATVISIEPGSRPVVRSWLADPGMEIPEQATEVHGISTEHAREHGRDASTVVAEIAEVLAEVWTGTSPLCAFNASFDLSLLSAELRRHHQRPLDITGPVVDPMCIDKQVDRFRKGKRTLGALCEHHRVRLDDAHSSAGDSLACARLAWRLAKDYPEQIGTVDPGELHEQQRGWYRTQQLGFADYLDRLATGKDDQHEVEQLRRRATDVRSAADDWPLRTTASELAFD</sequence>
<keyword evidence="6" id="KW-1185">Reference proteome</keyword>
<dbReference type="InterPro" id="IPR012337">
    <property type="entry name" value="RNaseH-like_sf"/>
</dbReference>
<dbReference type="InterPro" id="IPR036397">
    <property type="entry name" value="RNaseH_sf"/>
</dbReference>
<keyword evidence="5" id="KW-0808">Transferase</keyword>
<evidence type="ECO:0000256" key="2">
    <source>
        <dbReference type="ARBA" id="ARBA00022801"/>
    </source>
</evidence>